<dbReference type="SUPFAM" id="SSF109709">
    <property type="entry name" value="KorB DNA-binding domain-like"/>
    <property type="match status" value="1"/>
</dbReference>
<dbReference type="Pfam" id="PF17762">
    <property type="entry name" value="HTH_ParB"/>
    <property type="match status" value="1"/>
</dbReference>
<dbReference type="Gene3D" id="1.10.10.2830">
    <property type="match status" value="1"/>
</dbReference>
<dbReference type="PANTHER" id="PTHR33375">
    <property type="entry name" value="CHROMOSOME-PARTITIONING PROTEIN PARB-RELATED"/>
    <property type="match status" value="1"/>
</dbReference>
<protein>
    <submittedName>
        <fullName evidence="2">KorB domain-containing protein</fullName>
    </submittedName>
</protein>
<dbReference type="GO" id="GO:0005694">
    <property type="term" value="C:chromosome"/>
    <property type="evidence" value="ECO:0007669"/>
    <property type="project" value="TreeGrafter"/>
</dbReference>
<evidence type="ECO:0000313" key="3">
    <source>
        <dbReference type="Proteomes" id="UP000185841"/>
    </source>
</evidence>
<reference evidence="2 3" key="1">
    <citation type="submission" date="2017-01" db="EMBL/GenBank/DDBJ databases">
        <authorList>
            <person name="Mah S.A."/>
            <person name="Swanson W.J."/>
            <person name="Moy G.W."/>
            <person name="Vacquier V.D."/>
        </authorList>
    </citation>
    <scope>NUCLEOTIDE SEQUENCE [LARGE SCALE GENOMIC DNA]</scope>
    <source>
        <strain evidence="2 3">RU36E</strain>
    </source>
</reference>
<dbReference type="InterPro" id="IPR036086">
    <property type="entry name" value="ParB/Sulfiredoxin_sf"/>
</dbReference>
<dbReference type="GO" id="GO:0007059">
    <property type="term" value="P:chromosome segregation"/>
    <property type="evidence" value="ECO:0007669"/>
    <property type="project" value="TreeGrafter"/>
</dbReference>
<name>A0A1N6XCN2_AQUAC</name>
<dbReference type="InterPro" id="IPR050336">
    <property type="entry name" value="Chromosome_partition/occlusion"/>
</dbReference>
<organism evidence="2 3">
    <name type="scientific">Aquipseudomonas alcaligenes</name>
    <name type="common">Pseudomonas alcaligenes</name>
    <dbReference type="NCBI Taxonomy" id="43263"/>
    <lineage>
        <taxon>Bacteria</taxon>
        <taxon>Pseudomonadati</taxon>
        <taxon>Pseudomonadota</taxon>
        <taxon>Gammaproteobacteria</taxon>
        <taxon>Pseudomonadales</taxon>
        <taxon>Pseudomonadaceae</taxon>
        <taxon>Aquipseudomonas</taxon>
    </lineage>
</organism>
<dbReference type="RefSeq" id="WP_076429349.1">
    <property type="nucleotide sequence ID" value="NZ_FTMP01000012.1"/>
</dbReference>
<dbReference type="EMBL" id="FTMP01000012">
    <property type="protein sequence ID" value="SIR00073.1"/>
    <property type="molecule type" value="Genomic_DNA"/>
</dbReference>
<evidence type="ECO:0000259" key="1">
    <source>
        <dbReference type="Pfam" id="PF17762"/>
    </source>
</evidence>
<dbReference type="InterPro" id="IPR041468">
    <property type="entry name" value="HTH_ParB/Spo0J"/>
</dbReference>
<dbReference type="Proteomes" id="UP000185841">
    <property type="component" value="Unassembled WGS sequence"/>
</dbReference>
<evidence type="ECO:0000313" key="2">
    <source>
        <dbReference type="EMBL" id="SIR00073.1"/>
    </source>
</evidence>
<dbReference type="AlphaFoldDB" id="A0A1N6XCN2"/>
<accession>A0A1N6XCN2</accession>
<dbReference type="SUPFAM" id="SSF110849">
    <property type="entry name" value="ParB/Sulfiredoxin"/>
    <property type="match status" value="1"/>
</dbReference>
<sequence>MTDTPRLASFRQLDEYLKKAGYPRDEQMIRNNIYIAPLEWFTVEPGFNLRTLNEAHVEQFANAYSQGLYVPPVVAELSLIDGQPRLVIREGHHRLEAARRAEQRGAGLPGLMVSEFKGNKADAVVLMISSSQALPLTILQRAEGYKRLAGQGWKSSQIAEKLGRSVQHVDQLLLLANAEEVIKDLVRDDRIAASTVIEVLNSTRGTANDPYTILIGMLENAAARGKGRATPADARGATRTFRPGKKVIRPIFDALASLEAELEAAAEAEGAISIPLKIEKEIALELLKQIQKFKSN</sequence>
<proteinExistence type="predicted"/>
<gene>
    <name evidence="2" type="ORF">SAMN05878282_11286</name>
</gene>
<dbReference type="PANTHER" id="PTHR33375:SF1">
    <property type="entry name" value="CHROMOSOME-PARTITIONING PROTEIN PARB-RELATED"/>
    <property type="match status" value="1"/>
</dbReference>
<feature type="domain" description="ParB/Spo0J HTH" evidence="1">
    <location>
        <begin position="136"/>
        <end position="193"/>
    </location>
</feature>